<evidence type="ECO:0000313" key="2">
    <source>
        <dbReference type="EMBL" id="OIQ52040.1"/>
    </source>
</evidence>
<keyword evidence="1" id="KW-0732">Signal</keyword>
<keyword evidence="3" id="KW-1185">Reference proteome</keyword>
<dbReference type="Proteomes" id="UP000181901">
    <property type="component" value="Unassembled WGS sequence"/>
</dbReference>
<dbReference type="EMBL" id="LKAQ01000001">
    <property type="protein sequence ID" value="OIQ52040.1"/>
    <property type="molecule type" value="Genomic_DNA"/>
</dbReference>
<sequence length="192" mass="21255">MSKIKSRLFLTAFLSLLLVASAQAGTYFGLTPGDTTYKSVPEIVRKSGGRCNDQFGYKGYGDLPVIRVDAYGPFEKYGALDEAWLQFTPSGKLHQIYVSWFDEGQSFRTIKDALEVKYGHASPHGFGFNQEYEYRDGKVAIILGRNTFGFGRDQKTSLTYTHTPSAGEVEAMKKKIEAKIRNANAAKAAGDL</sequence>
<organism evidence="2 3">
    <name type="scientific">Pseudodesulfovibrio hydrargyri</name>
    <dbReference type="NCBI Taxonomy" id="2125990"/>
    <lineage>
        <taxon>Bacteria</taxon>
        <taxon>Pseudomonadati</taxon>
        <taxon>Thermodesulfobacteriota</taxon>
        <taxon>Desulfovibrionia</taxon>
        <taxon>Desulfovibrionales</taxon>
        <taxon>Desulfovibrionaceae</taxon>
    </lineage>
</organism>
<feature type="signal peptide" evidence="1">
    <location>
        <begin position="1"/>
        <end position="24"/>
    </location>
</feature>
<accession>A0A1J5NB42</accession>
<comment type="caution">
    <text evidence="2">The sequence shown here is derived from an EMBL/GenBank/DDBJ whole genome shotgun (WGS) entry which is preliminary data.</text>
</comment>
<dbReference type="RefSeq" id="WP_071544142.1">
    <property type="nucleotide sequence ID" value="NZ_LKAQ01000001.1"/>
</dbReference>
<evidence type="ECO:0000256" key="1">
    <source>
        <dbReference type="SAM" id="SignalP"/>
    </source>
</evidence>
<gene>
    <name evidence="2" type="ORF">BerOc1_00512</name>
</gene>
<proteinExistence type="predicted"/>
<feature type="chain" id="PRO_5009635627" evidence="1">
    <location>
        <begin position="25"/>
        <end position="192"/>
    </location>
</feature>
<evidence type="ECO:0000313" key="3">
    <source>
        <dbReference type="Proteomes" id="UP000181901"/>
    </source>
</evidence>
<reference evidence="2 3" key="1">
    <citation type="submission" date="2015-09" db="EMBL/GenBank/DDBJ databases">
        <title>Genome of Desulfovibrio dechloracetivorans BerOc1, a mercury methylating strain isolated from highly hydrocarbons and metals contaminated coastal sediments.</title>
        <authorList>
            <person name="Goni Urriza M."/>
            <person name="Gassie C."/>
            <person name="Bouchez O."/>
            <person name="Klopp C."/>
            <person name="Ranchou-Peyruse A."/>
            <person name="Remy G."/>
        </authorList>
    </citation>
    <scope>NUCLEOTIDE SEQUENCE [LARGE SCALE GENOMIC DNA]</scope>
    <source>
        <strain evidence="2 3">BerOc1</strain>
    </source>
</reference>
<dbReference type="OrthoDB" id="7059709at2"/>
<protein>
    <submittedName>
        <fullName evidence="2">Uncharacterized protein</fullName>
    </submittedName>
</protein>
<dbReference type="AlphaFoldDB" id="A0A1J5NB42"/>
<name>A0A1J5NB42_9BACT</name>